<accession>A0A5B9MFS7</accession>
<proteinExistence type="predicted"/>
<keyword evidence="1" id="KW-0472">Membrane</keyword>
<evidence type="ECO:0000313" key="2">
    <source>
        <dbReference type="EMBL" id="QEF99369.1"/>
    </source>
</evidence>
<gene>
    <name evidence="2" type="ORF">Mal15_34330</name>
</gene>
<keyword evidence="3" id="KW-1185">Reference proteome</keyword>
<dbReference type="RefSeq" id="WP_147868771.1">
    <property type="nucleotide sequence ID" value="NZ_CP036264.1"/>
</dbReference>
<reference evidence="2 3" key="1">
    <citation type="submission" date="2019-02" db="EMBL/GenBank/DDBJ databases">
        <title>Planctomycetal bacteria perform biofilm scaping via a novel small molecule.</title>
        <authorList>
            <person name="Jeske O."/>
            <person name="Boedeker C."/>
            <person name="Wiegand S."/>
            <person name="Breitling P."/>
            <person name="Kallscheuer N."/>
            <person name="Jogler M."/>
            <person name="Rohde M."/>
            <person name="Petersen J."/>
            <person name="Medema M.H."/>
            <person name="Surup F."/>
            <person name="Jogler C."/>
        </authorList>
    </citation>
    <scope>NUCLEOTIDE SEQUENCE [LARGE SCALE GENOMIC DNA]</scope>
    <source>
        <strain evidence="2 3">Mal15</strain>
    </source>
</reference>
<dbReference type="AlphaFoldDB" id="A0A5B9MFS7"/>
<keyword evidence="1" id="KW-1133">Transmembrane helix</keyword>
<evidence type="ECO:0000313" key="3">
    <source>
        <dbReference type="Proteomes" id="UP000321353"/>
    </source>
</evidence>
<evidence type="ECO:0000256" key="1">
    <source>
        <dbReference type="SAM" id="Phobius"/>
    </source>
</evidence>
<sequence length="118" mass="12396">MAATNPFPPRRNAADPGLRARGRQLARQTARGGAAKGAILAKLRAIGLGDVDADELADAALRAHGRRRRIKGIGISLTGALIVLVAVALFPFVIAKFAIMVGVFGAFFVMLGVAQWFS</sequence>
<organism evidence="2 3">
    <name type="scientific">Stieleria maiorica</name>
    <dbReference type="NCBI Taxonomy" id="2795974"/>
    <lineage>
        <taxon>Bacteria</taxon>
        <taxon>Pseudomonadati</taxon>
        <taxon>Planctomycetota</taxon>
        <taxon>Planctomycetia</taxon>
        <taxon>Pirellulales</taxon>
        <taxon>Pirellulaceae</taxon>
        <taxon>Stieleria</taxon>
    </lineage>
</organism>
<feature type="transmembrane region" description="Helical" evidence="1">
    <location>
        <begin position="72"/>
        <end position="91"/>
    </location>
</feature>
<dbReference type="EMBL" id="CP036264">
    <property type="protein sequence ID" value="QEF99369.1"/>
    <property type="molecule type" value="Genomic_DNA"/>
</dbReference>
<feature type="transmembrane region" description="Helical" evidence="1">
    <location>
        <begin position="97"/>
        <end position="117"/>
    </location>
</feature>
<keyword evidence="1" id="KW-0812">Transmembrane</keyword>
<protein>
    <submittedName>
        <fullName evidence="2">Uncharacterized protein</fullName>
    </submittedName>
</protein>
<dbReference type="Proteomes" id="UP000321353">
    <property type="component" value="Chromosome"/>
</dbReference>
<name>A0A5B9MFS7_9BACT</name>
<dbReference type="KEGG" id="smam:Mal15_34330"/>